<feature type="domain" description="Sodium/calcium exchanger membrane region" evidence="9">
    <location>
        <begin position="120"/>
        <end position="258"/>
    </location>
</feature>
<sequence>MAPSPGKAQKPISRVFILLALSLVLQCFLWRGQQKLQRLHVSESQALTRRSDIPVWTAESNGGHTNHTSMGAIDDILAGHAKPVSDVEEPEGGMFGIDYWDLYNGAKPHVKPFIFAGFILWGAFLFATIGITASDFFCPNLATVADRLGMAESTAGVTFLAFGNGSPDVFSTFSALRSNTFSLAIGELLGASCFIISVVVGCMALVQPFQVPRWPFIRDVGFFTLSVMILVACLTDGKLTLIESGGLMLLYIIYVALIVGGNWWMDRRGRHKLATAGRLDDDGRNGTGRLALAEQAEHDEGSRSLNGIDALAPSASESRRGSAAFLTPHPNGEPARPRSMRSRSSSVSSKDSDRSEAPPTPSSYNATTSRNLNTAFRASPNLSSQERPISDIPRPTFSLLGAIEFRDAINTLRKEGMASGRSDVDLWSGPHSGESQQEADLSDYFGPITPYPSAHYHSHASHAHSRATSPSHRKLGRRNKSITGIPRSQLGEPEVGNVEEALTGTSEVIPLLSTTPAAPILRGTRSKSISDIHAPSTLSIPDVPMKAPSNPSPLARELKGSEDAANATGTQSVSATRKGHRPVPSINLIPADESVESTLVEGTSPHQPLLDDVTETHQKPHRRRKRDKVRHVIHETIHVLFPALQGFKHKSLTGKILGVFASPAIFALTLTLPVVDDEAEGCSLNKGGIVLTDDLPSDIDLETAGARSNDETDNSKHFAAHAGAGLHHLILDAGMPSPASGVQHDHHHHQTDYFDHNQYDPEGDQVPVAGSDSEGRSIESQHSDGHALLFNKYLTAAQCVFGPLFCSSVFFSEYDWANWAIPATTGGGCVLAVIVLSRAEDGQNQYWRLIRCFAGFLAAMTWIAAIADAVVDILRVFGHILGLSNAIIGLTIFAIGNSCADLIANLTVASFAPSMSYAACFGGPMLNILLGIGGAGTYVILATGHSYIVHFSSTLWVSAIGLIALLIATMCFVPYNGYWITKNWAIFLLGSYCLITILNILVETQCIKF</sequence>
<evidence type="ECO:0000256" key="2">
    <source>
        <dbReference type="ARBA" id="ARBA00008170"/>
    </source>
</evidence>
<feature type="transmembrane region" description="Helical" evidence="8">
    <location>
        <begin position="816"/>
        <end position="837"/>
    </location>
</feature>
<dbReference type="GO" id="GO:0008324">
    <property type="term" value="F:monoatomic cation transmembrane transporter activity"/>
    <property type="evidence" value="ECO:0007669"/>
    <property type="project" value="TreeGrafter"/>
</dbReference>
<feature type="transmembrane region" description="Helical" evidence="8">
    <location>
        <begin position="12"/>
        <end position="30"/>
    </location>
</feature>
<keyword evidence="3" id="KW-0813">Transport</keyword>
<feature type="transmembrane region" description="Helical" evidence="8">
    <location>
        <begin position="925"/>
        <end position="943"/>
    </location>
</feature>
<feature type="transmembrane region" description="Helical" evidence="8">
    <location>
        <begin position="849"/>
        <end position="867"/>
    </location>
</feature>
<feature type="compositionally biased region" description="Basic residues" evidence="7">
    <location>
        <begin position="456"/>
        <end position="480"/>
    </location>
</feature>
<feature type="region of interest" description="Disordered" evidence="7">
    <location>
        <begin position="739"/>
        <end position="779"/>
    </location>
</feature>
<dbReference type="InterPro" id="IPR044880">
    <property type="entry name" value="NCX_ion-bd_dom_sf"/>
</dbReference>
<evidence type="ECO:0000256" key="1">
    <source>
        <dbReference type="ARBA" id="ARBA00004141"/>
    </source>
</evidence>
<dbReference type="GO" id="GO:0016020">
    <property type="term" value="C:membrane"/>
    <property type="evidence" value="ECO:0007669"/>
    <property type="project" value="UniProtKB-SubCell"/>
</dbReference>
<gene>
    <name evidence="10" type="ORF">FFLO_02039</name>
</gene>
<feature type="transmembrane region" description="Helical" evidence="8">
    <location>
        <begin position="873"/>
        <end position="895"/>
    </location>
</feature>
<keyword evidence="6 8" id="KW-0472">Membrane</keyword>
<dbReference type="GO" id="GO:0006874">
    <property type="term" value="P:intracellular calcium ion homeostasis"/>
    <property type="evidence" value="ECO:0007669"/>
    <property type="project" value="TreeGrafter"/>
</dbReference>
<dbReference type="PANTHER" id="PTHR12266:SF0">
    <property type="entry name" value="MITOCHONDRIAL SODIUM_CALCIUM EXCHANGER PROTEIN"/>
    <property type="match status" value="1"/>
</dbReference>
<feature type="compositionally biased region" description="Basic residues" evidence="7">
    <location>
        <begin position="619"/>
        <end position="628"/>
    </location>
</feature>
<evidence type="ECO:0000256" key="5">
    <source>
        <dbReference type="ARBA" id="ARBA00022989"/>
    </source>
</evidence>
<evidence type="ECO:0000259" key="9">
    <source>
        <dbReference type="Pfam" id="PF01699"/>
    </source>
</evidence>
<evidence type="ECO:0000313" key="10">
    <source>
        <dbReference type="EMBL" id="KAG7562565.1"/>
    </source>
</evidence>
<name>A0A8K0NS87_9TREE</name>
<dbReference type="AlphaFoldDB" id="A0A8K0NS87"/>
<dbReference type="Proteomes" id="UP000812966">
    <property type="component" value="Unassembled WGS sequence"/>
</dbReference>
<protein>
    <recommendedName>
        <fullName evidence="9">Sodium/calcium exchanger membrane region domain-containing protein</fullName>
    </recommendedName>
</protein>
<accession>A0A8K0NS87</accession>
<evidence type="ECO:0000256" key="6">
    <source>
        <dbReference type="ARBA" id="ARBA00023136"/>
    </source>
</evidence>
<evidence type="ECO:0000256" key="7">
    <source>
        <dbReference type="SAM" id="MobiDB-lite"/>
    </source>
</evidence>
<feature type="transmembrane region" description="Helical" evidence="8">
    <location>
        <begin position="216"/>
        <end position="235"/>
    </location>
</feature>
<dbReference type="EMBL" id="JABELV010000030">
    <property type="protein sequence ID" value="KAG7562565.1"/>
    <property type="molecule type" value="Genomic_DNA"/>
</dbReference>
<keyword evidence="4 8" id="KW-0812">Transmembrane</keyword>
<dbReference type="Pfam" id="PF01699">
    <property type="entry name" value="Na_Ca_ex"/>
    <property type="match status" value="2"/>
</dbReference>
<feature type="transmembrane region" description="Helical" evidence="8">
    <location>
        <begin position="188"/>
        <end position="210"/>
    </location>
</feature>
<comment type="similarity">
    <text evidence="2">Belongs to the Ca(2+):cation antiporter (CaCA) (TC 2.A.19) family.</text>
</comment>
<reference evidence="10" key="1">
    <citation type="submission" date="2020-04" db="EMBL/GenBank/DDBJ databases">
        <title>Analysis of mating type loci in Filobasidium floriforme.</title>
        <authorList>
            <person name="Nowrousian M."/>
        </authorList>
    </citation>
    <scope>NUCLEOTIDE SEQUENCE</scope>
    <source>
        <strain evidence="10">CBS 6242</strain>
    </source>
</reference>
<comment type="caution">
    <text evidence="10">The sequence shown here is derived from an EMBL/GenBank/DDBJ whole genome shotgun (WGS) entry which is preliminary data.</text>
</comment>
<feature type="compositionally biased region" description="Basic and acidic residues" evidence="7">
    <location>
        <begin position="750"/>
        <end position="759"/>
    </location>
</feature>
<feature type="transmembrane region" description="Helical" evidence="8">
    <location>
        <begin position="955"/>
        <end position="978"/>
    </location>
</feature>
<feature type="region of interest" description="Disordered" evidence="7">
    <location>
        <begin position="602"/>
        <end position="628"/>
    </location>
</feature>
<dbReference type="InterPro" id="IPR051359">
    <property type="entry name" value="CaCA_antiporter"/>
</dbReference>
<evidence type="ECO:0000313" key="11">
    <source>
        <dbReference type="Proteomes" id="UP000812966"/>
    </source>
</evidence>
<keyword evidence="5 8" id="KW-1133">Transmembrane helix</keyword>
<evidence type="ECO:0000256" key="3">
    <source>
        <dbReference type="ARBA" id="ARBA00022448"/>
    </source>
</evidence>
<proteinExistence type="inferred from homology"/>
<evidence type="ECO:0000256" key="4">
    <source>
        <dbReference type="ARBA" id="ARBA00022692"/>
    </source>
</evidence>
<comment type="subcellular location">
    <subcellularLocation>
        <location evidence="1">Membrane</location>
        <topology evidence="1">Multi-pass membrane protein</topology>
    </subcellularLocation>
</comment>
<feature type="transmembrane region" description="Helical" evidence="8">
    <location>
        <begin position="984"/>
        <end position="1002"/>
    </location>
</feature>
<dbReference type="PANTHER" id="PTHR12266">
    <property type="entry name" value="NA+/CA2+ K+ INDEPENDENT EXCHANGER"/>
    <property type="match status" value="1"/>
</dbReference>
<organism evidence="10 11">
    <name type="scientific">Filobasidium floriforme</name>
    <dbReference type="NCBI Taxonomy" id="5210"/>
    <lineage>
        <taxon>Eukaryota</taxon>
        <taxon>Fungi</taxon>
        <taxon>Dikarya</taxon>
        <taxon>Basidiomycota</taxon>
        <taxon>Agaricomycotina</taxon>
        <taxon>Tremellomycetes</taxon>
        <taxon>Filobasidiales</taxon>
        <taxon>Filobasidiaceae</taxon>
        <taxon>Filobasidium</taxon>
    </lineage>
</organism>
<feature type="region of interest" description="Disordered" evidence="7">
    <location>
        <begin position="315"/>
        <end position="372"/>
    </location>
</feature>
<evidence type="ECO:0000256" key="8">
    <source>
        <dbReference type="SAM" id="Phobius"/>
    </source>
</evidence>
<feature type="transmembrane region" description="Helical" evidence="8">
    <location>
        <begin position="247"/>
        <end position="265"/>
    </location>
</feature>
<keyword evidence="11" id="KW-1185">Reference proteome</keyword>
<feature type="compositionally biased region" description="Polar residues" evidence="7">
    <location>
        <begin position="362"/>
        <end position="372"/>
    </location>
</feature>
<feature type="region of interest" description="Disordered" evidence="7">
    <location>
        <begin position="534"/>
        <end position="586"/>
    </location>
</feature>
<dbReference type="InterPro" id="IPR004837">
    <property type="entry name" value="NaCa_Exmemb"/>
</dbReference>
<feature type="transmembrane region" description="Helical" evidence="8">
    <location>
        <begin position="153"/>
        <end position="176"/>
    </location>
</feature>
<dbReference type="Gene3D" id="1.20.1420.30">
    <property type="entry name" value="NCX, central ion-binding region"/>
    <property type="match status" value="2"/>
</dbReference>
<feature type="domain" description="Sodium/calcium exchanger membrane region" evidence="9">
    <location>
        <begin position="853"/>
        <end position="1000"/>
    </location>
</feature>
<feature type="region of interest" description="Disordered" evidence="7">
    <location>
        <begin position="423"/>
        <end position="495"/>
    </location>
</feature>
<feature type="transmembrane region" description="Helical" evidence="8">
    <location>
        <begin position="113"/>
        <end position="133"/>
    </location>
</feature>